<evidence type="ECO:0000256" key="1">
    <source>
        <dbReference type="SAM" id="MobiDB-lite"/>
    </source>
</evidence>
<proteinExistence type="predicted"/>
<evidence type="ECO:0000313" key="2">
    <source>
        <dbReference type="EMBL" id="CAG6474707.1"/>
    </source>
</evidence>
<feature type="compositionally biased region" description="Basic and acidic residues" evidence="1">
    <location>
        <begin position="27"/>
        <end position="39"/>
    </location>
</feature>
<name>A0A8D8BFV5_CULPI</name>
<sequence length="104" mass="11663">MPEARAATTRDTSRMTKSPWSWCRSATELKDTFAPRTDRSSLSPGNSTPTRVPTFGTRSGGYEGPPRTRVTRWTNRPRDRSRMTPVTAPSIRSKKNNTTSSWSS</sequence>
<reference evidence="2" key="1">
    <citation type="submission" date="2021-05" db="EMBL/GenBank/DDBJ databases">
        <authorList>
            <person name="Alioto T."/>
            <person name="Alioto T."/>
            <person name="Gomez Garrido J."/>
        </authorList>
    </citation>
    <scope>NUCLEOTIDE SEQUENCE</scope>
</reference>
<dbReference type="EMBL" id="HBUE01075356">
    <property type="protein sequence ID" value="CAG6474707.1"/>
    <property type="molecule type" value="Transcribed_RNA"/>
</dbReference>
<organism evidence="2">
    <name type="scientific">Culex pipiens</name>
    <name type="common">House mosquito</name>
    <dbReference type="NCBI Taxonomy" id="7175"/>
    <lineage>
        <taxon>Eukaryota</taxon>
        <taxon>Metazoa</taxon>
        <taxon>Ecdysozoa</taxon>
        <taxon>Arthropoda</taxon>
        <taxon>Hexapoda</taxon>
        <taxon>Insecta</taxon>
        <taxon>Pterygota</taxon>
        <taxon>Neoptera</taxon>
        <taxon>Endopterygota</taxon>
        <taxon>Diptera</taxon>
        <taxon>Nematocera</taxon>
        <taxon>Culicoidea</taxon>
        <taxon>Culicidae</taxon>
        <taxon>Culicinae</taxon>
        <taxon>Culicini</taxon>
        <taxon>Culex</taxon>
        <taxon>Culex</taxon>
    </lineage>
</organism>
<feature type="region of interest" description="Disordered" evidence="1">
    <location>
        <begin position="1"/>
        <end position="104"/>
    </location>
</feature>
<feature type="compositionally biased region" description="Polar residues" evidence="1">
    <location>
        <begin position="40"/>
        <end position="51"/>
    </location>
</feature>
<protein>
    <submittedName>
        <fullName evidence="2">(northern house mosquito) hypothetical protein</fullName>
    </submittedName>
</protein>
<accession>A0A8D8BFV5</accession>
<dbReference type="AlphaFoldDB" id="A0A8D8BFV5"/>